<evidence type="ECO:0000313" key="3">
    <source>
        <dbReference type="Proteomes" id="UP000184315"/>
    </source>
</evidence>
<dbReference type="RefSeq" id="WP_072716839.1">
    <property type="nucleotide sequence ID" value="NZ_LN889759.1"/>
</dbReference>
<evidence type="ECO:0000259" key="1">
    <source>
        <dbReference type="PROSITE" id="PS50006"/>
    </source>
</evidence>
<dbReference type="InterPro" id="IPR008984">
    <property type="entry name" value="SMAD_FHA_dom_sf"/>
</dbReference>
<reference evidence="3" key="1">
    <citation type="submission" date="2015-10" db="EMBL/GenBank/DDBJ databases">
        <authorList>
            <person name="Regsiter A."/>
            <person name="william w."/>
        </authorList>
    </citation>
    <scope>NUCLEOTIDE SEQUENCE [LARGE SCALE GENOMIC DNA]</scope>
</reference>
<dbReference type="PROSITE" id="PS50006">
    <property type="entry name" value="FHA_DOMAIN"/>
    <property type="match status" value="1"/>
</dbReference>
<dbReference type="Gene3D" id="2.60.200.20">
    <property type="match status" value="1"/>
</dbReference>
<sequence length="178" mass="19855">MNELTLTWTEAGQSCTRTLNDQYPTQHPGMVRIGRDPTRCDIVLSHPTVSGLHIEIYFNQAKQNFYLKNLRDTNPPLINYQKLITGEVLLSLGSHIQLGQQQLEVTAVSLEPFLIPPTQLFSPNEPNSQAIFYPNPVQYGLQCPKCDHVSSYQQLNSGCPWCGTSLASAISVVLSTEH</sequence>
<dbReference type="SUPFAM" id="SSF49879">
    <property type="entry name" value="SMAD/FHA domain"/>
    <property type="match status" value="1"/>
</dbReference>
<dbReference type="STRING" id="671072.PL921430005"/>
<dbReference type="Pfam" id="PF00498">
    <property type="entry name" value="FHA"/>
    <property type="match status" value="1"/>
</dbReference>
<dbReference type="InterPro" id="IPR000253">
    <property type="entry name" value="FHA_dom"/>
</dbReference>
<proteinExistence type="predicted"/>
<accession>A0A1J1LIM3</accession>
<gene>
    <name evidence="2" type="ORF">PL921430005</name>
</gene>
<organism evidence="2 3">
    <name type="scientific">Planktothrix tepida PCC 9214</name>
    <dbReference type="NCBI Taxonomy" id="671072"/>
    <lineage>
        <taxon>Bacteria</taxon>
        <taxon>Bacillati</taxon>
        <taxon>Cyanobacteriota</taxon>
        <taxon>Cyanophyceae</taxon>
        <taxon>Oscillatoriophycideae</taxon>
        <taxon>Oscillatoriales</taxon>
        <taxon>Microcoleaceae</taxon>
        <taxon>Planktothrix</taxon>
    </lineage>
</organism>
<name>A0A1J1LIM3_9CYAN</name>
<dbReference type="EMBL" id="CZDF01000133">
    <property type="protein sequence ID" value="CUR31866.1"/>
    <property type="molecule type" value="Genomic_DNA"/>
</dbReference>
<dbReference type="OrthoDB" id="510048at2"/>
<dbReference type="AlphaFoldDB" id="A0A1J1LIM3"/>
<evidence type="ECO:0000313" key="2">
    <source>
        <dbReference type="EMBL" id="CUR31866.1"/>
    </source>
</evidence>
<dbReference type="CDD" id="cd00060">
    <property type="entry name" value="FHA"/>
    <property type="match status" value="1"/>
</dbReference>
<feature type="domain" description="FHA" evidence="1">
    <location>
        <begin position="31"/>
        <end position="83"/>
    </location>
</feature>
<dbReference type="SMART" id="SM00240">
    <property type="entry name" value="FHA"/>
    <property type="match status" value="1"/>
</dbReference>
<dbReference type="Proteomes" id="UP000184315">
    <property type="component" value="Unassembled WGS sequence"/>
</dbReference>
<keyword evidence="3" id="KW-1185">Reference proteome</keyword>
<protein>
    <submittedName>
        <fullName evidence="2">Forkhead-associated protein</fullName>
    </submittedName>
</protein>